<feature type="compositionally biased region" description="Acidic residues" evidence="1">
    <location>
        <begin position="1379"/>
        <end position="1391"/>
    </location>
</feature>
<dbReference type="EMBL" id="AZGZ01000028">
    <property type="protein sequence ID" value="KZZ88082.1"/>
    <property type="molecule type" value="Genomic_DNA"/>
</dbReference>
<feature type="compositionally biased region" description="Basic and acidic residues" evidence="1">
    <location>
        <begin position="1060"/>
        <end position="1072"/>
    </location>
</feature>
<feature type="compositionally biased region" description="Low complexity" evidence="1">
    <location>
        <begin position="197"/>
        <end position="215"/>
    </location>
</feature>
<evidence type="ECO:0000313" key="3">
    <source>
        <dbReference type="Proteomes" id="UP000242877"/>
    </source>
</evidence>
<feature type="region of interest" description="Disordered" evidence="1">
    <location>
        <begin position="1060"/>
        <end position="1141"/>
    </location>
</feature>
<feature type="compositionally biased region" description="Polar residues" evidence="1">
    <location>
        <begin position="520"/>
        <end position="529"/>
    </location>
</feature>
<dbReference type="OrthoDB" id="10616633at2759"/>
<feature type="compositionally biased region" description="Basic and acidic residues" evidence="1">
    <location>
        <begin position="1282"/>
        <end position="1296"/>
    </location>
</feature>
<sequence length="2289" mass="258898">MASSDSAMMSTVDGQSGENRLFNCADPVPFAVSKSFTKNLEGFISTWPCDVLRQCLLGAIFANALGLDSPGSAFAPAHNPIAPLCFSGLSDAAPPYHCVGHDIPPAYHVDHDNQDRCLDLVNKAHNSSAASNFLSPQSQSQPQLPPLRPPSYATVSLNWDTTSNIHTHKKKKPAKKSSSNATYRQSGRSDDNRDYGRSGYSNNFGSNNNGQSSGRAGLGGAGGSGDGRPPGEGGDPFRNRPWDVTGRKLRNKTREEEEEEEEQAAAEAEEERGRGRDHHEREGAATRAREVVEFARRERQPRISQAVGDHQEGWSYSRPTLQENMASNNFVESLPPRVKGDMRDNAQGAKEALTLNTENLTYKTMMKFSGDSTGKLPSMSSDDRDAPANAININRQPDENASSEKNSRHSAFSPDDHQLWMEAGRDDARSGSPARQLLPLGQIDADVPSTGVKYKIDRSKVHKYPAAHVGLQGLGNDLGQGKRRPSIYNPNPMLTEEVPPPPPTLPQTLKKGPDDPWANPWQSQHQLSIEKQVPGEDQQPKKNEIPPLPTTKVEDEQLLPSNRAQARPMSKIRLRPSLVENPGSGRQKVARNSSGTPEPTAQGIVNTTDRESFRTSGRTSTRSRGVLPSQWGTDPHEEDPMRPSILGEPLNMFNVPSLRPGTRVNGDQDPNERFRRGQSRASSRISPDVYAAEQRDSSRGGHDSSDYDWTGAEQEFDARPQSRIRAGTVRGATIARRHRPTVSLNASSEPRKEAPPIPAEAKFPLTNRKSIVRMNPDRERAASRSRRGEVSSAVPTRYLSRERPRNMSPQENEASQSSGHDRPQIKNEKRAVDIDINGRSIQRNANPGLQTVPLQPPRNPLTASSRPISRREDTTSSEKESSQSMEDEVPRFMLRNADRKLTSPPSTYGSSPGAFDLLRQMNNPLLGNAVSARFPRDPQDSRTMQRHPHLPTDTREEGSPSRNASFLPERQLEQPTSERTVTKRTRPESRQMPLQARKLQTPFEDSQRSNDAPDREDNLDNLAQPPSSPIRQTSTRKPYQAEVAEDYCNTQPHKRWHHDLNLDKEHYGRENTRNTSSLNESHDQIRHHISPIGTNQPQRQRRRGSTVSPTRNSGRFSRSNERDDEHPSQSSPKTSSSYNRDNIASFPAATALQPDRHLSRQNIRSVPEQCTTSDENEPKEQFISPGYRNRYSEAQASNDYKGREASRPASPVAREPVGMVDEATQESGHQHQHRDQHTQPTSRRHKSNDPSKENLRRFRKQIEEKLKDRPDSERVRLLEKHLDERLRAESSSKSEDSSSNDEFISDGREEPEPTIDKPLTPIEQPKEEEKLPEDKPQASTGLIGSIWGLVRMGAGQQKPVEASGNLTGPENNVPNPEPDTPEDPAEDETHEAEECLQGNPEVAGDESKHPPSQSHGPPSTDRLSEEQTPISSKHRSRQNLQPTPHDEHDMNQVTESATTGARSEWKRHRSRDMHSAKRASMSRSRRDSRLAPAPVISQDQAQPVGETVAGDPHKPADTTASRKVRQHHNNPSSTTVRDDRQPAANRVKRHVQPEVKSPVSAQGEPAYPNNVSIEKERPRRSSSRPAKLKSKSGEEGSRSQKARRKPTKHRSNTMNYHQAYIESEGSSPRRRSLSTWELSDTESEPEEEHATFHVPPPPPPPPENTAHEVKSSRAPSEVPSTARRLSVKKPPTKYNVHLEHEIPTNGEQPRPYTRTRILPRETQPIKRPKTPIEDDYESGQLSQNDSEDVSSPEEPEVAKPLMNITPRTKNAKDRSNRPEPKGKHHRRSMSVKMPPPLVNDEVEQSSEEDQHYSRYREARRSEKSHLNRSMSRRRERNREPAPESSPIEQPVYDRPLDRLPRERRPHRSHSQVQMQEPEILRHEPFEAGFNEPRPLHRSSTLPATRMPGILGSLWNNLRRQKPEEGEHAASDDNARQQYEQKRDIPRRTQSHRHRRPISEIPSPTNKTDPEQERYFDRERDRDRDLLEAKAERRAKRRESRERHRLHLEAEERAADLKRIEAERTRQQEEDNARRSAEKRARKRALQAKRLEEEELSRQRVGEREARRAERSARKERRRTQEREESTVRSRSRRRRHSMAIPGDDTTAADQIADRQFPAAERSSQHKNHHSEDDAGHRKRQSHSRHRSHDVSDWHKRTPRSGYRKKIADTAASASRPTYPSAGHRGNEKTASWVKSQSTDPPEPPPVVPTVVDLPGGEGHTISSDEEVRKELRRQARRRKKYGDMTDEDIERYRTKRRIEREQARHPEGPGHMSDGIQGKMGKWLKKLSK</sequence>
<feature type="compositionally biased region" description="Basic residues" evidence="1">
    <location>
        <begin position="166"/>
        <end position="175"/>
    </location>
</feature>
<gene>
    <name evidence="2" type="ORF">AAP_05142</name>
</gene>
<reference evidence="2 3" key="1">
    <citation type="journal article" date="2016" name="Genome Biol. Evol.">
        <title>Divergent and convergent evolution of fungal pathogenicity.</title>
        <authorList>
            <person name="Shang Y."/>
            <person name="Xiao G."/>
            <person name="Zheng P."/>
            <person name="Cen K."/>
            <person name="Zhan S."/>
            <person name="Wang C."/>
        </authorList>
    </citation>
    <scope>NUCLEOTIDE SEQUENCE [LARGE SCALE GENOMIC DNA]</scope>
    <source>
        <strain evidence="2 3">ARSEF 7405</strain>
    </source>
</reference>
<feature type="compositionally biased region" description="Acidic residues" evidence="1">
    <location>
        <begin position="1745"/>
        <end position="1755"/>
    </location>
</feature>
<evidence type="ECO:0000256" key="1">
    <source>
        <dbReference type="SAM" id="MobiDB-lite"/>
    </source>
</evidence>
<feature type="compositionally biased region" description="Polar residues" evidence="1">
    <location>
        <begin position="839"/>
        <end position="853"/>
    </location>
</feature>
<feature type="compositionally biased region" description="Basic and acidic residues" evidence="1">
    <location>
        <begin position="1005"/>
        <end position="1018"/>
    </location>
</feature>
<name>A0A162IEU7_9EURO</name>
<feature type="compositionally biased region" description="Basic and acidic residues" evidence="1">
    <location>
        <begin position="693"/>
        <end position="705"/>
    </location>
</feature>
<feature type="compositionally biased region" description="Basic and acidic residues" evidence="1">
    <location>
        <begin position="1998"/>
        <end position="2038"/>
    </location>
</feature>
<accession>A0A162IEU7</accession>
<feature type="compositionally biased region" description="Basic and acidic residues" evidence="1">
    <location>
        <begin position="1808"/>
        <end position="1825"/>
    </location>
</feature>
<feature type="region of interest" description="Disordered" evidence="1">
    <location>
        <begin position="473"/>
        <end position="1039"/>
    </location>
</feature>
<organism evidence="2 3">
    <name type="scientific">Ascosphaera apis ARSEF 7405</name>
    <dbReference type="NCBI Taxonomy" id="392613"/>
    <lineage>
        <taxon>Eukaryota</taxon>
        <taxon>Fungi</taxon>
        <taxon>Dikarya</taxon>
        <taxon>Ascomycota</taxon>
        <taxon>Pezizomycotina</taxon>
        <taxon>Eurotiomycetes</taxon>
        <taxon>Eurotiomycetidae</taxon>
        <taxon>Onygenales</taxon>
        <taxon>Ascosphaeraceae</taxon>
        <taxon>Ascosphaera</taxon>
    </lineage>
</organism>
<feature type="compositionally biased region" description="Basic and acidic residues" evidence="1">
    <location>
        <begin position="1324"/>
        <end position="1336"/>
    </location>
</feature>
<feature type="compositionally biased region" description="Basic and acidic residues" evidence="1">
    <location>
        <begin position="2048"/>
        <end position="2087"/>
    </location>
</feature>
<feature type="compositionally biased region" description="Basic and acidic residues" evidence="1">
    <location>
        <begin position="819"/>
        <end position="833"/>
    </location>
</feature>
<feature type="compositionally biased region" description="Polar residues" evidence="1">
    <location>
        <begin position="807"/>
        <end position="818"/>
    </location>
</feature>
<feature type="compositionally biased region" description="Polar residues" evidence="1">
    <location>
        <begin position="1105"/>
        <end position="1117"/>
    </location>
</feature>
<feature type="compositionally biased region" description="Basic and acidic residues" evidence="1">
    <location>
        <begin position="187"/>
        <end position="196"/>
    </location>
</feature>
<feature type="compositionally biased region" description="Gly residues" evidence="1">
    <location>
        <begin position="216"/>
        <end position="234"/>
    </location>
</feature>
<feature type="compositionally biased region" description="Basic residues" evidence="1">
    <location>
        <begin position="2136"/>
        <end position="2147"/>
    </location>
</feature>
<comment type="caution">
    <text evidence="2">The sequence shown here is derived from an EMBL/GenBank/DDBJ whole genome shotgun (WGS) entry which is preliminary data.</text>
</comment>
<protein>
    <submittedName>
        <fullName evidence="2">Uncharacterized protein</fullName>
    </submittedName>
</protein>
<feature type="region of interest" description="Disordered" evidence="1">
    <location>
        <begin position="1166"/>
        <end position="1256"/>
    </location>
</feature>
<feature type="compositionally biased region" description="Low complexity" evidence="1">
    <location>
        <begin position="1128"/>
        <end position="1137"/>
    </location>
</feature>
<evidence type="ECO:0000313" key="2">
    <source>
        <dbReference type="EMBL" id="KZZ88082.1"/>
    </source>
</evidence>
<feature type="region of interest" description="Disordered" evidence="1">
    <location>
        <begin position="129"/>
        <end position="314"/>
    </location>
</feature>
<feature type="compositionally biased region" description="Basic and acidic residues" evidence="1">
    <location>
        <begin position="1770"/>
        <end position="1781"/>
    </location>
</feature>
<feature type="compositionally biased region" description="Basic and acidic residues" evidence="1">
    <location>
        <begin position="1920"/>
        <end position="1946"/>
    </location>
</feature>
<feature type="compositionally biased region" description="Basic and acidic residues" evidence="1">
    <location>
        <begin position="271"/>
        <end position="301"/>
    </location>
</feature>
<proteinExistence type="predicted"/>
<feature type="compositionally biased region" description="Basic residues" evidence="1">
    <location>
        <begin position="1600"/>
        <end position="1611"/>
    </location>
</feature>
<feature type="compositionally biased region" description="Acidic residues" evidence="1">
    <location>
        <begin position="256"/>
        <end position="270"/>
    </location>
</feature>
<feature type="compositionally biased region" description="Pro residues" evidence="1">
    <location>
        <begin position="1654"/>
        <end position="1663"/>
    </location>
</feature>
<feature type="compositionally biased region" description="Basic and acidic residues" evidence="1">
    <location>
        <begin position="1247"/>
        <end position="1256"/>
    </location>
</feature>
<feature type="compositionally biased region" description="Basic and acidic residues" evidence="1">
    <location>
        <begin position="1967"/>
        <end position="1991"/>
    </location>
</feature>
<feature type="compositionally biased region" description="Basic and acidic residues" evidence="1">
    <location>
        <begin position="869"/>
        <end position="881"/>
    </location>
</feature>
<feature type="compositionally biased region" description="Basic and acidic residues" evidence="1">
    <location>
        <begin position="950"/>
        <end position="959"/>
    </location>
</feature>
<feature type="compositionally biased region" description="Polar residues" evidence="1">
    <location>
        <begin position="590"/>
        <end position="607"/>
    </location>
</feature>
<feature type="compositionally biased region" description="Basic and acidic residues" evidence="1">
    <location>
        <begin position="775"/>
        <end position="789"/>
    </location>
</feature>
<feature type="compositionally biased region" description="Polar residues" evidence="1">
    <location>
        <begin position="2188"/>
        <end position="2199"/>
    </location>
</feature>
<feature type="region of interest" description="Disordered" evidence="1">
    <location>
        <begin position="371"/>
        <end position="415"/>
    </location>
</feature>
<feature type="compositionally biased region" description="Basic and acidic residues" evidence="1">
    <location>
        <begin position="1118"/>
        <end position="1127"/>
    </location>
</feature>
<feature type="compositionally biased region" description="Polar residues" evidence="1">
    <location>
        <begin position="1451"/>
        <end position="1461"/>
    </location>
</feature>
<feature type="compositionally biased region" description="Basic and acidic residues" evidence="1">
    <location>
        <begin position="2258"/>
        <end position="2268"/>
    </location>
</feature>
<feature type="region of interest" description="Disordered" evidence="1">
    <location>
        <begin position="1354"/>
        <end position="2289"/>
    </location>
</feature>
<feature type="compositionally biased region" description="Basic residues" evidence="1">
    <location>
        <begin position="1580"/>
        <end position="1590"/>
    </location>
</feature>
<keyword evidence="3" id="KW-1185">Reference proteome</keyword>
<feature type="compositionally biased region" description="Low complexity" evidence="1">
    <location>
        <begin position="614"/>
        <end position="625"/>
    </location>
</feature>
<feature type="compositionally biased region" description="Low complexity" evidence="1">
    <location>
        <begin position="902"/>
        <end position="913"/>
    </location>
</feature>
<feature type="compositionally biased region" description="Polar residues" evidence="1">
    <location>
        <begin position="153"/>
        <end position="165"/>
    </location>
</feature>
<dbReference type="VEuPathDB" id="FungiDB:AAP_05142"/>
<feature type="compositionally biased region" description="Polar residues" evidence="1">
    <location>
        <begin position="391"/>
        <end position="404"/>
    </location>
</feature>
<feature type="region of interest" description="Disordered" evidence="1">
    <location>
        <begin position="1282"/>
        <end position="1342"/>
    </location>
</feature>
<feature type="compositionally biased region" description="Basic and acidic residues" evidence="1">
    <location>
        <begin position="1305"/>
        <end position="1315"/>
    </location>
</feature>
<dbReference type="Proteomes" id="UP000242877">
    <property type="component" value="Unassembled WGS sequence"/>
</dbReference>